<proteinExistence type="predicted"/>
<name>A0ACC1L6Y0_9FUNG</name>
<accession>A0ACC1L6Y0</accession>
<organism evidence="1 2">
    <name type="scientific">Coemansia helicoidea</name>
    <dbReference type="NCBI Taxonomy" id="1286919"/>
    <lineage>
        <taxon>Eukaryota</taxon>
        <taxon>Fungi</taxon>
        <taxon>Fungi incertae sedis</taxon>
        <taxon>Zoopagomycota</taxon>
        <taxon>Kickxellomycotina</taxon>
        <taxon>Kickxellomycetes</taxon>
        <taxon>Kickxellales</taxon>
        <taxon>Kickxellaceae</taxon>
        <taxon>Coemansia</taxon>
    </lineage>
</organism>
<evidence type="ECO:0000313" key="2">
    <source>
        <dbReference type="Proteomes" id="UP001140087"/>
    </source>
</evidence>
<gene>
    <name evidence="1" type="ORF">H4R21_002549</name>
</gene>
<feature type="non-terminal residue" evidence="1">
    <location>
        <position position="117"/>
    </location>
</feature>
<dbReference type="Proteomes" id="UP001140087">
    <property type="component" value="Unassembled WGS sequence"/>
</dbReference>
<evidence type="ECO:0000313" key="1">
    <source>
        <dbReference type="EMBL" id="KAJ2802099.1"/>
    </source>
</evidence>
<protein>
    <submittedName>
        <fullName evidence="1">Uncharacterized protein</fullName>
    </submittedName>
</protein>
<comment type="caution">
    <text evidence="1">The sequence shown here is derived from an EMBL/GenBank/DDBJ whole genome shotgun (WGS) entry which is preliminary data.</text>
</comment>
<keyword evidence="2" id="KW-1185">Reference proteome</keyword>
<sequence length="117" mass="12071">MVDLKRMDSVHASVKEYYGRVLGSSKDLKTSACTAGAAPHPVVMGIIGTVPAAVNDKFYGCGNPIPLGIEGMDVLDLGSGSGRDCYVAAALVGPSGSVTGVDMTDEQLQTARENIEP</sequence>
<reference evidence="1" key="1">
    <citation type="submission" date="2022-07" db="EMBL/GenBank/DDBJ databases">
        <title>Phylogenomic reconstructions and comparative analyses of Kickxellomycotina fungi.</title>
        <authorList>
            <person name="Reynolds N.K."/>
            <person name="Stajich J.E."/>
            <person name="Barry K."/>
            <person name="Grigoriev I.V."/>
            <person name="Crous P."/>
            <person name="Smith M.E."/>
        </authorList>
    </citation>
    <scope>NUCLEOTIDE SEQUENCE</scope>
    <source>
        <strain evidence="1">BCRC 34780</strain>
    </source>
</reference>
<dbReference type="EMBL" id="JANBUN010000667">
    <property type="protein sequence ID" value="KAJ2802099.1"/>
    <property type="molecule type" value="Genomic_DNA"/>
</dbReference>